<evidence type="ECO:0000313" key="4">
    <source>
        <dbReference type="Proteomes" id="UP001159363"/>
    </source>
</evidence>
<feature type="domain" description="Thioredoxin" evidence="2">
    <location>
        <begin position="22"/>
        <end position="144"/>
    </location>
</feature>
<gene>
    <name evidence="3" type="ORF">PR048_018454</name>
</gene>
<name>A0ABQ9HCE5_9NEOP</name>
<organism evidence="3 4">
    <name type="scientific">Dryococelus australis</name>
    <dbReference type="NCBI Taxonomy" id="614101"/>
    <lineage>
        <taxon>Eukaryota</taxon>
        <taxon>Metazoa</taxon>
        <taxon>Ecdysozoa</taxon>
        <taxon>Arthropoda</taxon>
        <taxon>Hexapoda</taxon>
        <taxon>Insecta</taxon>
        <taxon>Pterygota</taxon>
        <taxon>Neoptera</taxon>
        <taxon>Polyneoptera</taxon>
        <taxon>Phasmatodea</taxon>
        <taxon>Verophasmatodea</taxon>
        <taxon>Anareolatae</taxon>
        <taxon>Phasmatidae</taxon>
        <taxon>Eurycanthinae</taxon>
        <taxon>Dryococelus</taxon>
    </lineage>
</organism>
<comment type="similarity">
    <text evidence="1">Belongs to the thioredoxin family.</text>
</comment>
<reference evidence="3 4" key="1">
    <citation type="submission" date="2023-02" db="EMBL/GenBank/DDBJ databases">
        <title>LHISI_Scaffold_Assembly.</title>
        <authorList>
            <person name="Stuart O.P."/>
            <person name="Cleave R."/>
            <person name="Magrath M.J.L."/>
            <person name="Mikheyev A.S."/>
        </authorList>
    </citation>
    <scope>NUCLEOTIDE SEQUENCE [LARGE SCALE GENOMIC DNA]</scope>
    <source>
        <strain evidence="3">Daus_M_001</strain>
        <tissue evidence="3">Leg muscle</tissue>
    </source>
</reference>
<dbReference type="InterPro" id="IPR013766">
    <property type="entry name" value="Thioredoxin_domain"/>
</dbReference>
<dbReference type="CDD" id="cd02947">
    <property type="entry name" value="TRX_family"/>
    <property type="match status" value="1"/>
</dbReference>
<dbReference type="PROSITE" id="PS51352">
    <property type="entry name" value="THIOREDOXIN_2"/>
    <property type="match status" value="1"/>
</dbReference>
<evidence type="ECO:0000313" key="3">
    <source>
        <dbReference type="EMBL" id="KAJ8881966.1"/>
    </source>
</evidence>
<dbReference type="PANTHER" id="PTHR43601">
    <property type="entry name" value="THIOREDOXIN, MITOCHONDRIAL"/>
    <property type="match status" value="1"/>
</dbReference>
<dbReference type="InterPro" id="IPR036249">
    <property type="entry name" value="Thioredoxin-like_sf"/>
</dbReference>
<dbReference type="Proteomes" id="UP001159363">
    <property type="component" value="Chromosome 5"/>
</dbReference>
<dbReference type="SUPFAM" id="SSF52833">
    <property type="entry name" value="Thioredoxin-like"/>
    <property type="match status" value="1"/>
</dbReference>
<dbReference type="PANTHER" id="PTHR43601:SF5">
    <property type="entry name" value="EG:132E8.3 PROTEIN"/>
    <property type="match status" value="1"/>
</dbReference>
<sequence length="148" mass="16282">MTPLGMLFGSSVRMLRPAAQVLRGCVAEKNFSCSPAVKKVYHVDSNADFEEKVVNSSAPVIVNFHADWCDPCKILSPKLEEIVRAQDDVDLAVVDVDKNPELVHTFEVKAVPAIIAIRNGFVVDKFIGLADADTIETLMDKLVNRNNN</sequence>
<protein>
    <recommendedName>
        <fullName evidence="2">Thioredoxin domain-containing protein</fullName>
    </recommendedName>
</protein>
<comment type="caution">
    <text evidence="3">The sequence shown here is derived from an EMBL/GenBank/DDBJ whole genome shotgun (WGS) entry which is preliminary data.</text>
</comment>
<proteinExistence type="inferred from homology"/>
<dbReference type="EMBL" id="JARBHB010000006">
    <property type="protein sequence ID" value="KAJ8881966.1"/>
    <property type="molecule type" value="Genomic_DNA"/>
</dbReference>
<evidence type="ECO:0000259" key="2">
    <source>
        <dbReference type="PROSITE" id="PS51352"/>
    </source>
</evidence>
<accession>A0ABQ9HCE5</accession>
<keyword evidence="4" id="KW-1185">Reference proteome</keyword>
<evidence type="ECO:0000256" key="1">
    <source>
        <dbReference type="ARBA" id="ARBA00008987"/>
    </source>
</evidence>
<dbReference type="Pfam" id="PF00085">
    <property type="entry name" value="Thioredoxin"/>
    <property type="match status" value="1"/>
</dbReference>
<dbReference type="Gene3D" id="3.40.30.10">
    <property type="entry name" value="Glutaredoxin"/>
    <property type="match status" value="1"/>
</dbReference>